<name>A0A8J6C3N3_DIALT</name>
<dbReference type="EMBL" id="JAGTXO010000029">
    <property type="protein sequence ID" value="KAG8460927.1"/>
    <property type="molecule type" value="Genomic_DNA"/>
</dbReference>
<feature type="compositionally biased region" description="Gly residues" evidence="4">
    <location>
        <begin position="456"/>
        <end position="478"/>
    </location>
</feature>
<dbReference type="PANTHER" id="PTHR12933">
    <property type="entry name" value="ORF PROTEIN-RELATED"/>
    <property type="match status" value="1"/>
</dbReference>
<dbReference type="Proteomes" id="UP000751190">
    <property type="component" value="Unassembled WGS sequence"/>
</dbReference>
<feature type="domain" description="UTP25 NTP hydrolase-like" evidence="6">
    <location>
        <begin position="410"/>
        <end position="452"/>
    </location>
</feature>
<evidence type="ECO:0000313" key="7">
    <source>
        <dbReference type="EMBL" id="KAG8460927.1"/>
    </source>
</evidence>
<dbReference type="GO" id="GO:0019843">
    <property type="term" value="F:rRNA binding"/>
    <property type="evidence" value="ECO:0007669"/>
    <property type="project" value="TreeGrafter"/>
</dbReference>
<dbReference type="GO" id="GO:0034511">
    <property type="term" value="F:U3 snoRNA binding"/>
    <property type="evidence" value="ECO:0007669"/>
    <property type="project" value="InterPro"/>
</dbReference>
<feature type="compositionally biased region" description="Basic residues" evidence="4">
    <location>
        <begin position="75"/>
        <end position="84"/>
    </location>
</feature>
<gene>
    <name evidence="7" type="ORF">KFE25_010678</name>
</gene>
<feature type="region of interest" description="Disordered" evidence="4">
    <location>
        <begin position="499"/>
        <end position="591"/>
    </location>
</feature>
<feature type="region of interest" description="Disordered" evidence="4">
    <location>
        <begin position="334"/>
        <end position="420"/>
    </location>
</feature>
<sequence>MGNKGKGGKKRPRAVPSGDEGREGGSVGVFATFDEAELDEARLRDRGVEARGGDDDDDDDAPPPDPFAQLISSLKRGKVRHRREPRPAAMPTDAGLRRTGGADVSRTEAFVDGGDAADADGAVEDGLALVSDTCADATRGASSARYDARWGAPWTAESIAAARARSAGGLNGAGGAGGAEGAADGGACAWTCALGECVRVGGFPESGAIAPLRAIDELVLPAVAARWRALHAAPRAAGVPARASAGQRGAGGDGRLTARQAALGGWLAAGADVDLSDLYATLGGSHAYSVAEVELLPLLAAHAADHVSRSRASILAHTEELARRARAAARAAGAAGAAGGGAKRAGAVGARSRTVGRPARRGARARGGSRADTRADADEGDERGTSDDDEAAHAAASAPTAASDAAAAADDAEDDDAPFRDQGFTRPRVLFLVPFRHHAASIVRLLAQLLPAPGGSGSGGGGGGNDGGGGDDGKGGGARSAAARGVALLKADRFEIEYGDGSGDSDASDSDDGGNGGGAAAAAAADDDAREGDDGARARADGSTAPAPRSRRQQRKLELRRRAREAPKPADWVDLFGGARPASDDGAAPGARVRTRNADDCFALGCRVSRRALRLFAPLARADVIVASPLGLAQLAEAAAPAGGAAAAIDCLSSIEICYVLFASALQMQNWAHVDGALALLNQMPRHPGETDFSRVRSHVLDGLARHVRQTVTLSEHAAAEVGALLRTRCASVGGLVRARRLLRAGWLSRVLSLSARIVIRRFDAASPAAAADARFGAFVEQVLPMLSSDGSGSGTLIFVPSYFDYVRLRNTLRAADVEAAELSEYADARGASRARGLFANGGAKALLYTERAHFFHRYALRGVRHVVFYALPTHGHLFAELANMLVAGAGATLLVLACAYDRVQLERTLGAERAAHVLHSEQRTFVMD</sequence>
<evidence type="ECO:0008006" key="9">
    <source>
        <dbReference type="Google" id="ProtNLM"/>
    </source>
</evidence>
<evidence type="ECO:0000313" key="8">
    <source>
        <dbReference type="Proteomes" id="UP000751190"/>
    </source>
</evidence>
<feature type="domain" description="UTP25 NTP hydrolase-like" evidence="6">
    <location>
        <begin position="596"/>
        <end position="737"/>
    </location>
</feature>
<dbReference type="Pfam" id="PF06862">
    <property type="entry name" value="Utp25_C"/>
    <property type="match status" value="1"/>
</dbReference>
<comment type="caution">
    <text evidence="7">The sequence shown here is derived from an EMBL/GenBank/DDBJ whole genome shotgun (WGS) entry which is preliminary data.</text>
</comment>
<organism evidence="7 8">
    <name type="scientific">Diacronema lutheri</name>
    <name type="common">Unicellular marine alga</name>
    <name type="synonym">Monochrysis lutheri</name>
    <dbReference type="NCBI Taxonomy" id="2081491"/>
    <lineage>
        <taxon>Eukaryota</taxon>
        <taxon>Haptista</taxon>
        <taxon>Haptophyta</taxon>
        <taxon>Pavlovophyceae</taxon>
        <taxon>Pavlovales</taxon>
        <taxon>Pavlovaceae</taxon>
        <taxon>Diacronema</taxon>
    </lineage>
</organism>
<comment type="similarity">
    <text evidence="2">Belongs to the UTP25 family.</text>
</comment>
<reference evidence="7" key="1">
    <citation type="submission" date="2021-05" db="EMBL/GenBank/DDBJ databases">
        <title>The genome of the haptophyte Pavlova lutheri (Diacronema luteri, Pavlovales) - a model for lipid biosynthesis in eukaryotic algae.</title>
        <authorList>
            <person name="Hulatt C.J."/>
            <person name="Posewitz M.C."/>
        </authorList>
    </citation>
    <scope>NUCLEOTIDE SEQUENCE</scope>
    <source>
        <strain evidence="7">NIVA-4/92</strain>
    </source>
</reference>
<evidence type="ECO:0000256" key="2">
    <source>
        <dbReference type="ARBA" id="ARBA00009223"/>
    </source>
</evidence>
<feature type="domain" description="UTP25 C-terminal" evidence="5">
    <location>
        <begin position="754"/>
        <end position="926"/>
    </location>
</feature>
<dbReference type="PANTHER" id="PTHR12933:SF0">
    <property type="entry name" value="U3 SMALL NUCLEOLAR RNA-ASSOCIATED PROTEIN 25 HOMOLOG"/>
    <property type="match status" value="1"/>
</dbReference>
<feature type="compositionally biased region" description="Low complexity" evidence="4">
    <location>
        <begin position="393"/>
        <end position="409"/>
    </location>
</feature>
<evidence type="ECO:0000259" key="5">
    <source>
        <dbReference type="Pfam" id="PF06862"/>
    </source>
</evidence>
<feature type="compositionally biased region" description="Basic and acidic residues" evidence="4">
    <location>
        <begin position="39"/>
        <end position="53"/>
    </location>
</feature>
<dbReference type="InterPro" id="IPR053940">
    <property type="entry name" value="UTP25_NTPase-like"/>
</dbReference>
<feature type="compositionally biased region" description="Basic residues" evidence="4">
    <location>
        <begin position="1"/>
        <end position="13"/>
    </location>
</feature>
<comment type="subcellular location">
    <subcellularLocation>
        <location evidence="1">Nucleus</location>
        <location evidence="1">Nucleolus</location>
    </subcellularLocation>
</comment>
<evidence type="ECO:0000256" key="4">
    <source>
        <dbReference type="SAM" id="MobiDB-lite"/>
    </source>
</evidence>
<feature type="region of interest" description="Disordered" evidence="4">
    <location>
        <begin position="1"/>
        <end position="103"/>
    </location>
</feature>
<proteinExistence type="inferred from homology"/>
<dbReference type="GO" id="GO:0000462">
    <property type="term" value="P:maturation of SSU-rRNA from tricistronic rRNA transcript (SSU-rRNA, 5.8S rRNA, LSU-rRNA)"/>
    <property type="evidence" value="ECO:0007669"/>
    <property type="project" value="TreeGrafter"/>
</dbReference>
<keyword evidence="8" id="KW-1185">Reference proteome</keyword>
<feature type="region of interest" description="Disordered" evidence="4">
    <location>
        <begin position="456"/>
        <end position="479"/>
    </location>
</feature>
<feature type="compositionally biased region" description="Basic residues" evidence="4">
    <location>
        <begin position="549"/>
        <end position="563"/>
    </location>
</feature>
<evidence type="ECO:0000259" key="6">
    <source>
        <dbReference type="Pfam" id="PF22916"/>
    </source>
</evidence>
<dbReference type="OrthoDB" id="10264378at2759"/>
<feature type="compositionally biased region" description="Low complexity" evidence="4">
    <location>
        <begin position="344"/>
        <end position="357"/>
    </location>
</feature>
<keyword evidence="3" id="KW-0539">Nucleus</keyword>
<evidence type="ECO:0000256" key="3">
    <source>
        <dbReference type="ARBA" id="ARBA00023242"/>
    </source>
</evidence>
<dbReference type="InterPro" id="IPR010678">
    <property type="entry name" value="UTP25"/>
</dbReference>
<dbReference type="Pfam" id="PF22916">
    <property type="entry name" value="UTP25_NTPase-like"/>
    <property type="match status" value="2"/>
</dbReference>
<dbReference type="GO" id="GO:0032040">
    <property type="term" value="C:small-subunit processome"/>
    <property type="evidence" value="ECO:0007669"/>
    <property type="project" value="TreeGrafter"/>
</dbReference>
<feature type="compositionally biased region" description="Basic and acidic residues" evidence="4">
    <location>
        <begin position="369"/>
        <end position="386"/>
    </location>
</feature>
<dbReference type="InterPro" id="IPR053939">
    <property type="entry name" value="UTP25_C"/>
</dbReference>
<accession>A0A8J6C3N3</accession>
<evidence type="ECO:0000256" key="1">
    <source>
        <dbReference type="ARBA" id="ARBA00004604"/>
    </source>
</evidence>
<dbReference type="AlphaFoldDB" id="A0A8J6C3N3"/>
<protein>
    <recommendedName>
        <fullName evidence="9">Digestive organ expansion factor-like protein</fullName>
    </recommendedName>
</protein>